<feature type="region of interest" description="Disordered" evidence="1">
    <location>
        <begin position="1"/>
        <end position="21"/>
    </location>
</feature>
<gene>
    <name evidence="3" type="ORF">SAMN04488063_2739</name>
</gene>
<sequence>MSSGPLSNDSSTNSTPMPSIAGMPVFGSEGYRLGEAVDFVLDFDANRVASVLVADVDTDRFPNLESGRKGVRIPFDSIRSIEDAILIDAPLAQFTGSEGPSPTTLSPNSLIAE</sequence>
<dbReference type="Pfam" id="PF05239">
    <property type="entry name" value="PRC"/>
    <property type="match status" value="1"/>
</dbReference>
<evidence type="ECO:0000259" key="2">
    <source>
        <dbReference type="Pfam" id="PF05239"/>
    </source>
</evidence>
<feature type="domain" description="PRC-barrel" evidence="2">
    <location>
        <begin position="19"/>
        <end position="90"/>
    </location>
</feature>
<dbReference type="SUPFAM" id="SSF50346">
    <property type="entry name" value="PRC-barrel domain"/>
    <property type="match status" value="1"/>
</dbReference>
<dbReference type="Gene3D" id="2.30.30.240">
    <property type="entry name" value="PRC-barrel domain"/>
    <property type="match status" value="1"/>
</dbReference>
<feature type="compositionally biased region" description="Polar residues" evidence="1">
    <location>
        <begin position="94"/>
        <end position="113"/>
    </location>
</feature>
<dbReference type="AlphaFoldDB" id="A0A1I2U8T7"/>
<keyword evidence="4" id="KW-1185">Reference proteome</keyword>
<dbReference type="InterPro" id="IPR027275">
    <property type="entry name" value="PRC-brl_dom"/>
</dbReference>
<name>A0A1I2U8T7_9EURY</name>
<evidence type="ECO:0000313" key="3">
    <source>
        <dbReference type="EMBL" id="SFG71011.1"/>
    </source>
</evidence>
<organism evidence="3 4">
    <name type="scientific">Halopelagius inordinatus</name>
    <dbReference type="NCBI Taxonomy" id="553467"/>
    <lineage>
        <taxon>Archaea</taxon>
        <taxon>Methanobacteriati</taxon>
        <taxon>Methanobacteriota</taxon>
        <taxon>Stenosarchaea group</taxon>
        <taxon>Halobacteria</taxon>
        <taxon>Halobacteriales</taxon>
        <taxon>Haloferacaceae</taxon>
    </lineage>
</organism>
<dbReference type="RefSeq" id="WP_092893131.1">
    <property type="nucleotide sequence ID" value="NZ_FOOQ01000003.1"/>
</dbReference>
<evidence type="ECO:0000256" key="1">
    <source>
        <dbReference type="SAM" id="MobiDB-lite"/>
    </source>
</evidence>
<feature type="region of interest" description="Disordered" evidence="1">
    <location>
        <begin position="93"/>
        <end position="113"/>
    </location>
</feature>
<evidence type="ECO:0000313" key="4">
    <source>
        <dbReference type="Proteomes" id="UP000198876"/>
    </source>
</evidence>
<dbReference type="OrthoDB" id="290782at2157"/>
<dbReference type="Proteomes" id="UP000198876">
    <property type="component" value="Unassembled WGS sequence"/>
</dbReference>
<dbReference type="InterPro" id="IPR011033">
    <property type="entry name" value="PRC_barrel-like_sf"/>
</dbReference>
<protein>
    <submittedName>
        <fullName evidence="3">Sporulation protein YlmC, PRC-barrel domain family</fullName>
    </submittedName>
</protein>
<reference evidence="4" key="1">
    <citation type="submission" date="2016-10" db="EMBL/GenBank/DDBJ databases">
        <authorList>
            <person name="Varghese N."/>
            <person name="Submissions S."/>
        </authorList>
    </citation>
    <scope>NUCLEOTIDE SEQUENCE [LARGE SCALE GENOMIC DNA]</scope>
    <source>
        <strain evidence="4">CGMCC 1.7739</strain>
    </source>
</reference>
<accession>A0A1I2U8T7</accession>
<feature type="compositionally biased region" description="Polar residues" evidence="1">
    <location>
        <begin position="1"/>
        <end position="17"/>
    </location>
</feature>
<proteinExistence type="predicted"/>
<dbReference type="EMBL" id="FOOQ01000003">
    <property type="protein sequence ID" value="SFG71011.1"/>
    <property type="molecule type" value="Genomic_DNA"/>
</dbReference>